<dbReference type="PROSITE" id="PS50056">
    <property type="entry name" value="TYR_PHOSPHATASE_2"/>
    <property type="match status" value="1"/>
</dbReference>
<evidence type="ECO:0000259" key="1">
    <source>
        <dbReference type="PROSITE" id="PS50056"/>
    </source>
</evidence>
<dbReference type="AlphaFoldDB" id="A0A327L779"/>
<dbReference type="OrthoDB" id="437665at2"/>
<keyword evidence="3" id="KW-1185">Reference proteome</keyword>
<dbReference type="InterPro" id="IPR016130">
    <property type="entry name" value="Tyr_Pase_AS"/>
</dbReference>
<dbReference type="Pfam" id="PF00102">
    <property type="entry name" value="Y_phosphatase"/>
    <property type="match status" value="1"/>
</dbReference>
<proteinExistence type="predicted"/>
<organism evidence="2 3">
    <name type="scientific">Rhodoplanes roseus</name>
    <dbReference type="NCBI Taxonomy" id="29409"/>
    <lineage>
        <taxon>Bacteria</taxon>
        <taxon>Pseudomonadati</taxon>
        <taxon>Pseudomonadota</taxon>
        <taxon>Alphaproteobacteria</taxon>
        <taxon>Hyphomicrobiales</taxon>
        <taxon>Nitrobacteraceae</taxon>
        <taxon>Rhodoplanes</taxon>
    </lineage>
</organism>
<protein>
    <submittedName>
        <fullName evidence="2">Protein tyrosine phosphatase</fullName>
    </submittedName>
</protein>
<dbReference type="Proteomes" id="UP000249130">
    <property type="component" value="Unassembled WGS sequence"/>
</dbReference>
<gene>
    <name evidence="2" type="ORF">CH341_02390</name>
</gene>
<accession>A0A327L779</accession>
<evidence type="ECO:0000313" key="3">
    <source>
        <dbReference type="Proteomes" id="UP000249130"/>
    </source>
</evidence>
<dbReference type="InterPro" id="IPR000242">
    <property type="entry name" value="PTP_cat"/>
</dbReference>
<comment type="caution">
    <text evidence="2">The sequence shown here is derived from an EMBL/GenBank/DDBJ whole genome shotgun (WGS) entry which is preliminary data.</text>
</comment>
<dbReference type="PROSITE" id="PS00383">
    <property type="entry name" value="TYR_PHOSPHATASE_1"/>
    <property type="match status" value="1"/>
</dbReference>
<dbReference type="Gene3D" id="3.90.190.10">
    <property type="entry name" value="Protein tyrosine phosphatase superfamily"/>
    <property type="match status" value="1"/>
</dbReference>
<dbReference type="InterPro" id="IPR029021">
    <property type="entry name" value="Prot-tyrosine_phosphatase-like"/>
</dbReference>
<dbReference type="RefSeq" id="WP_111417436.1">
    <property type="nucleotide sequence ID" value="NZ_NPEX01000008.1"/>
</dbReference>
<name>A0A327L779_9BRAD</name>
<reference evidence="2 3" key="1">
    <citation type="submission" date="2017-07" db="EMBL/GenBank/DDBJ databases">
        <title>Draft Genome Sequences of Select Purple Nonsulfur Bacteria.</title>
        <authorList>
            <person name="Lasarre B."/>
            <person name="Mckinlay J.B."/>
        </authorList>
    </citation>
    <scope>NUCLEOTIDE SEQUENCE [LARGE SCALE GENOMIC DNA]</scope>
    <source>
        <strain evidence="2 3">DSM 5909</strain>
    </source>
</reference>
<dbReference type="InterPro" id="IPR000387">
    <property type="entry name" value="Tyr_Pase_dom"/>
</dbReference>
<dbReference type="EMBL" id="NPEX01000008">
    <property type="protein sequence ID" value="RAI45773.1"/>
    <property type="molecule type" value="Genomic_DNA"/>
</dbReference>
<evidence type="ECO:0000313" key="2">
    <source>
        <dbReference type="EMBL" id="RAI45773.1"/>
    </source>
</evidence>
<feature type="domain" description="Tyrosine specific protein phosphatases" evidence="1">
    <location>
        <begin position="67"/>
        <end position="122"/>
    </location>
</feature>
<sequence>MIHVCSLARLKETVEATGARRVVTLIDIGTPVTRPDSIDVAHHLHLEIHDISLPLDGYIHPQEQHVAKLIEFVRAWDQASPLVVHCYAGISRSTAAAYTAACTIHPDRDERDIARALRAASPTACPNRLIVSLADRLLGRDGRMVAAIESIMPHTPCLSAEPFCITLD</sequence>
<dbReference type="GO" id="GO:0004725">
    <property type="term" value="F:protein tyrosine phosphatase activity"/>
    <property type="evidence" value="ECO:0007669"/>
    <property type="project" value="InterPro"/>
</dbReference>
<dbReference type="SUPFAM" id="SSF52799">
    <property type="entry name" value="(Phosphotyrosine protein) phosphatases II"/>
    <property type="match status" value="1"/>
</dbReference>